<evidence type="ECO:0000313" key="17">
    <source>
        <dbReference type="Proteomes" id="UP000236161"/>
    </source>
</evidence>
<evidence type="ECO:0000256" key="11">
    <source>
        <dbReference type="SAM" id="MobiDB-lite"/>
    </source>
</evidence>
<dbReference type="InterPro" id="IPR011527">
    <property type="entry name" value="ABC1_TM_dom"/>
</dbReference>
<evidence type="ECO:0000313" key="16">
    <source>
        <dbReference type="EMBL" id="PKA54719.1"/>
    </source>
</evidence>
<evidence type="ECO:0000256" key="7">
    <source>
        <dbReference type="ARBA" id="ARBA00022840"/>
    </source>
</evidence>
<evidence type="ECO:0000256" key="3">
    <source>
        <dbReference type="ARBA" id="ARBA00022448"/>
    </source>
</evidence>
<dbReference type="CDD" id="cd03249">
    <property type="entry name" value="ABC_MTABC3_MDL1_MDL2"/>
    <property type="match status" value="2"/>
</dbReference>
<dbReference type="CDD" id="cd18577">
    <property type="entry name" value="ABC_6TM_Pgp_ABCB1_D1_like"/>
    <property type="match status" value="1"/>
</dbReference>
<feature type="domain" description="ABC transporter" evidence="14">
    <location>
        <begin position="276"/>
        <end position="512"/>
    </location>
</feature>
<feature type="compositionally biased region" description="Polar residues" evidence="11">
    <location>
        <begin position="530"/>
        <end position="541"/>
    </location>
</feature>
<dbReference type="GO" id="GO:0005524">
    <property type="term" value="F:ATP binding"/>
    <property type="evidence" value="ECO:0007669"/>
    <property type="project" value="UniProtKB-KW"/>
</dbReference>
<dbReference type="GO" id="GO:0005886">
    <property type="term" value="C:plasma membrane"/>
    <property type="evidence" value="ECO:0007669"/>
    <property type="project" value="UniProtKB-SubCell"/>
</dbReference>
<gene>
    <name evidence="16" type="primary">ABCB4</name>
    <name evidence="16" type="ORF">AXF42_Ash000554</name>
</gene>
<feature type="transmembrane region" description="Helical" evidence="12">
    <location>
        <begin position="589"/>
        <end position="619"/>
    </location>
</feature>
<dbReference type="PROSITE" id="PS50929">
    <property type="entry name" value="ABC_TM1F"/>
    <property type="match status" value="2"/>
</dbReference>
<feature type="transmembrane region" description="Helical" evidence="12">
    <location>
        <begin position="100"/>
        <end position="120"/>
    </location>
</feature>
<dbReference type="InterPro" id="IPR017871">
    <property type="entry name" value="ABC_transporter-like_CS"/>
</dbReference>
<evidence type="ECO:0000256" key="2">
    <source>
        <dbReference type="ARBA" id="ARBA00007577"/>
    </source>
</evidence>
<evidence type="ECO:0000256" key="12">
    <source>
        <dbReference type="SAM" id="Phobius"/>
    </source>
</evidence>
<dbReference type="GO" id="GO:0010329">
    <property type="term" value="F:auxin efflux transmembrane transporter activity"/>
    <property type="evidence" value="ECO:0007669"/>
    <property type="project" value="UniProtKB-ARBA"/>
</dbReference>
<organism evidence="16 17">
    <name type="scientific">Apostasia shenzhenica</name>
    <dbReference type="NCBI Taxonomy" id="1088818"/>
    <lineage>
        <taxon>Eukaryota</taxon>
        <taxon>Viridiplantae</taxon>
        <taxon>Streptophyta</taxon>
        <taxon>Embryophyta</taxon>
        <taxon>Tracheophyta</taxon>
        <taxon>Spermatophyta</taxon>
        <taxon>Magnoliopsida</taxon>
        <taxon>Liliopsida</taxon>
        <taxon>Asparagales</taxon>
        <taxon>Orchidaceae</taxon>
        <taxon>Apostasioideae</taxon>
        <taxon>Apostasia</taxon>
    </lineage>
</organism>
<dbReference type="PROSITE" id="PS50893">
    <property type="entry name" value="ABC_TRANSPORTER_2"/>
    <property type="match status" value="2"/>
</dbReference>
<dbReference type="GO" id="GO:0010328">
    <property type="term" value="F:auxin influx transmembrane transporter activity"/>
    <property type="evidence" value="ECO:0007669"/>
    <property type="project" value="UniProtKB-ARBA"/>
</dbReference>
<dbReference type="GO" id="GO:0090374">
    <property type="term" value="P:oligopeptide export from mitochondrion"/>
    <property type="evidence" value="ECO:0007669"/>
    <property type="project" value="TreeGrafter"/>
</dbReference>
<keyword evidence="4 12" id="KW-0812">Transmembrane</keyword>
<dbReference type="InterPro" id="IPR039421">
    <property type="entry name" value="Type_1_exporter"/>
</dbReference>
<keyword evidence="9 12" id="KW-0472">Membrane</keyword>
<evidence type="ECO:0000256" key="8">
    <source>
        <dbReference type="ARBA" id="ARBA00022989"/>
    </source>
</evidence>
<dbReference type="AlphaFoldDB" id="A0A2I0AGM4"/>
<keyword evidence="17" id="KW-1185">Reference proteome</keyword>
<dbReference type="GO" id="GO:0016887">
    <property type="term" value="F:ATP hydrolysis activity"/>
    <property type="evidence" value="ECO:0007669"/>
    <property type="project" value="InterPro"/>
</dbReference>
<dbReference type="SMART" id="SM00382">
    <property type="entry name" value="AAA"/>
    <property type="match status" value="2"/>
</dbReference>
<dbReference type="GO" id="GO:0005743">
    <property type="term" value="C:mitochondrial inner membrane"/>
    <property type="evidence" value="ECO:0007669"/>
    <property type="project" value="TreeGrafter"/>
</dbReference>
<dbReference type="SUPFAM" id="SSF52540">
    <property type="entry name" value="P-loop containing nucleoside triphosphate hydrolases"/>
    <property type="match status" value="2"/>
</dbReference>
<evidence type="ECO:0000256" key="4">
    <source>
        <dbReference type="ARBA" id="ARBA00022692"/>
    </source>
</evidence>
<dbReference type="PANTHER" id="PTHR43394">
    <property type="entry name" value="ATP-DEPENDENT PERMEASE MDL1, MITOCHONDRIAL"/>
    <property type="match status" value="1"/>
</dbReference>
<feature type="domain" description="ABC transmembrane type-1" evidence="15">
    <location>
        <begin position="1"/>
        <end position="241"/>
    </location>
</feature>
<keyword evidence="3" id="KW-0813">Transport</keyword>
<keyword evidence="10" id="KW-0325">Glycoprotein</keyword>
<feature type="transmembrane region" description="Helical" evidence="12">
    <location>
        <begin position="720"/>
        <end position="747"/>
    </location>
</feature>
<feature type="signal peptide" evidence="13">
    <location>
        <begin position="1"/>
        <end position="18"/>
    </location>
</feature>
<dbReference type="CDD" id="cd18578">
    <property type="entry name" value="ABC_6TM_Pgp_ABCB1_D2_like"/>
    <property type="match status" value="1"/>
</dbReference>
<keyword evidence="5" id="KW-0677">Repeat</keyword>
<dbReference type="InterPro" id="IPR003439">
    <property type="entry name" value="ABC_transporter-like_ATP-bd"/>
</dbReference>
<dbReference type="InterPro" id="IPR003593">
    <property type="entry name" value="AAA+_ATPase"/>
</dbReference>
<evidence type="ECO:0000256" key="1">
    <source>
        <dbReference type="ARBA" id="ARBA00004651"/>
    </source>
</evidence>
<keyword evidence="7" id="KW-0067">ATP-binding</keyword>
<dbReference type="PROSITE" id="PS00211">
    <property type="entry name" value="ABC_TRANSPORTER_1"/>
    <property type="match status" value="2"/>
</dbReference>
<dbReference type="Pfam" id="PF00664">
    <property type="entry name" value="ABC_membrane"/>
    <property type="match status" value="2"/>
</dbReference>
<comment type="subcellular location">
    <subcellularLocation>
        <location evidence="1">Cell membrane</location>
        <topology evidence="1">Multi-pass membrane protein</topology>
    </subcellularLocation>
</comment>
<keyword evidence="6" id="KW-0547">Nucleotide-binding</keyword>
<evidence type="ECO:0000259" key="15">
    <source>
        <dbReference type="PROSITE" id="PS50929"/>
    </source>
</evidence>
<dbReference type="FunFam" id="3.40.50.300:FF:000066">
    <property type="entry name" value="ABC transporter B family member 1"/>
    <property type="match status" value="2"/>
</dbReference>
<feature type="transmembrane region" description="Helical" evidence="12">
    <location>
        <begin position="211"/>
        <end position="230"/>
    </location>
</feature>
<dbReference type="SUPFAM" id="SSF90123">
    <property type="entry name" value="ABC transporter transmembrane region"/>
    <property type="match status" value="2"/>
</dbReference>
<comment type="similarity">
    <text evidence="2">Belongs to the ABC transporter superfamily. ABCB family. Multidrug resistance exporter (TC 3.A.1.201) subfamily.</text>
</comment>
<keyword evidence="13" id="KW-0732">Signal</keyword>
<protein>
    <submittedName>
        <fullName evidence="16">ABC transporter B family member 4</fullName>
    </submittedName>
</protein>
<sequence length="1161" mass="127567">MFFLAIGAGVASFFQVSCWVVTGKRQSARIRSLYLKALLKQEIAFFDTETDAGEVVQRMSGDIILIQEAMGEQVGKFINLICTFFIAFAVAFVKGWLLTLIMVSTIPFMVICGAITATIISKISSHEERVYTQASEIVHQTISSIKTVASFTGEKISVDKYKKALSNAYNSSIYEGLATGFGTGLVMLITYCGYAFGLWNSPNLLLHKGYTGGDVISIIFIVLLGALALGQASPCLTTFAAGQAAAHRTFEIIKRKPGIDAYETRDEHLAHIRGDIEFRDVYFSYPARPDEHIFNGFSIYIHSGTTVALVGESGSGKSTIINLMERFYDPQAGEILIDGVNIKDFQLRWLRGKIGLVSQEPVLFDFSIRENIPYGKDNATIEEIKVAVELANASRFIDMLPQGLETLVGEHGTHLSGGQKQRIALARAILKDPRVLLLDEATSALDVESEQIVQQTLDKVMMNCTTVIVAHRLSTVRNADSIVVISQGSIIERGKHSELVKDPNGTYNQLIRLQDMRRGSEKTYGHENDTSNPSVEGTNFAGQHKSFKDDISKESPTKHGEHNVAIPSNKSNKIPLQRLVYINKPELPVLLLGSIAAISNGLIYPILGIIFSSMIVTFFQPMQKMEKESKFWSLMFLAIGVISLVTTLARSYFFAVAGSKLIRRIRLMTFTKVVNMEMAWFDDPENSSGAIGARLSSDAAKVRSLVGDALALMVENITAISAGLIIAFASCWQISLIIIAMVPFIGLNTWIQTKFIKGFSADAENLLQRVFLDASQVASDAVISIRTVASFSAEEKVVELYNKKCGAAKRLGIRQGIINGIGFGASQLFLYSAYAAITYFGACLVQDGKSTFEKVFRSFYVLVIATIGIFQSKYGASDPSKARSATQSIFELLDRESKIDPSSDSGITLKALEGNITFQHVQFKYPTRPDVQIFVDLCLEVQSGKTIALVGESGSGKSTTIALLQRFYDPDSGKITLDGIELHNFNLKWLRQQMGLVSQEPILFNETIKDNVAYNQHDRKATEAEIISAAESANAHSFISSLNKGYNTMVGPRGIHLSGGQKQRIAIARAILKRPKILLLDEPTSALDAESEQVVQDALEKIMIDRTTIIATHRLTAIKNTDVIVVVKNGMIIEKGTHDKLSKIKDGLYASMIAVHKSKSF</sequence>
<dbReference type="InterPro" id="IPR027417">
    <property type="entry name" value="P-loop_NTPase"/>
</dbReference>
<feature type="region of interest" description="Disordered" evidence="11">
    <location>
        <begin position="521"/>
        <end position="542"/>
    </location>
</feature>
<dbReference type="STRING" id="1088818.A0A2I0AGM4"/>
<dbReference type="InterPro" id="IPR036640">
    <property type="entry name" value="ABC1_TM_sf"/>
</dbReference>
<dbReference type="OrthoDB" id="6500128at2759"/>
<feature type="chain" id="PRO_5014187453" evidence="13">
    <location>
        <begin position="19"/>
        <end position="1161"/>
    </location>
</feature>
<dbReference type="PANTHER" id="PTHR43394:SF16">
    <property type="entry name" value="ABC TRANSPORTER B FAMILY MEMBER 4-LIKE ISOFORM X1"/>
    <property type="match status" value="1"/>
</dbReference>
<feature type="transmembrane region" description="Helical" evidence="12">
    <location>
        <begin position="631"/>
        <end position="653"/>
    </location>
</feature>
<accession>A0A2I0AGM4</accession>
<dbReference type="Proteomes" id="UP000236161">
    <property type="component" value="Unassembled WGS sequence"/>
</dbReference>
<dbReference type="Pfam" id="PF00005">
    <property type="entry name" value="ABC_tran"/>
    <property type="match status" value="2"/>
</dbReference>
<feature type="domain" description="ABC transmembrane type-1" evidence="15">
    <location>
        <begin position="591"/>
        <end position="871"/>
    </location>
</feature>
<name>A0A2I0AGM4_9ASPA</name>
<evidence type="ECO:0000256" key="9">
    <source>
        <dbReference type="ARBA" id="ARBA00023136"/>
    </source>
</evidence>
<feature type="domain" description="ABC transporter" evidence="14">
    <location>
        <begin position="916"/>
        <end position="1154"/>
    </location>
</feature>
<proteinExistence type="inferred from homology"/>
<evidence type="ECO:0000256" key="10">
    <source>
        <dbReference type="ARBA" id="ARBA00023180"/>
    </source>
</evidence>
<evidence type="ECO:0000259" key="14">
    <source>
        <dbReference type="PROSITE" id="PS50893"/>
    </source>
</evidence>
<dbReference type="Gene3D" id="3.40.50.300">
    <property type="entry name" value="P-loop containing nucleotide triphosphate hydrolases"/>
    <property type="match status" value="2"/>
</dbReference>
<feature type="transmembrane region" description="Helical" evidence="12">
    <location>
        <begin position="77"/>
        <end position="93"/>
    </location>
</feature>
<feature type="transmembrane region" description="Helical" evidence="12">
    <location>
        <begin position="177"/>
        <end position="199"/>
    </location>
</feature>
<keyword evidence="8 12" id="KW-1133">Transmembrane helix</keyword>
<evidence type="ECO:0000256" key="13">
    <source>
        <dbReference type="SAM" id="SignalP"/>
    </source>
</evidence>
<reference evidence="16 17" key="1">
    <citation type="journal article" date="2017" name="Nature">
        <title>The Apostasia genome and the evolution of orchids.</title>
        <authorList>
            <person name="Zhang G.Q."/>
            <person name="Liu K.W."/>
            <person name="Li Z."/>
            <person name="Lohaus R."/>
            <person name="Hsiao Y.Y."/>
            <person name="Niu S.C."/>
            <person name="Wang J.Y."/>
            <person name="Lin Y.C."/>
            <person name="Xu Q."/>
            <person name="Chen L.J."/>
            <person name="Yoshida K."/>
            <person name="Fujiwara S."/>
            <person name="Wang Z.W."/>
            <person name="Zhang Y.Q."/>
            <person name="Mitsuda N."/>
            <person name="Wang M."/>
            <person name="Liu G.H."/>
            <person name="Pecoraro L."/>
            <person name="Huang H.X."/>
            <person name="Xiao X.J."/>
            <person name="Lin M."/>
            <person name="Wu X.Y."/>
            <person name="Wu W.L."/>
            <person name="Chen Y.Y."/>
            <person name="Chang S.B."/>
            <person name="Sakamoto S."/>
            <person name="Ohme-Takagi M."/>
            <person name="Yagi M."/>
            <person name="Zeng S.J."/>
            <person name="Shen C.Y."/>
            <person name="Yeh C.M."/>
            <person name="Luo Y.B."/>
            <person name="Tsai W.C."/>
            <person name="Van de Peer Y."/>
            <person name="Liu Z.J."/>
        </authorList>
    </citation>
    <scope>NUCLEOTIDE SEQUENCE [LARGE SCALE GENOMIC DNA]</scope>
    <source>
        <strain evidence="17">cv. Shenzhen</strain>
        <tissue evidence="16">Stem</tissue>
    </source>
</reference>
<dbReference type="FunFam" id="1.20.1560.10:FF:000009">
    <property type="entry name" value="ABC transporter B family member 1"/>
    <property type="match status" value="1"/>
</dbReference>
<dbReference type="EMBL" id="KZ451982">
    <property type="protein sequence ID" value="PKA54719.1"/>
    <property type="molecule type" value="Genomic_DNA"/>
</dbReference>
<dbReference type="Gene3D" id="1.20.1560.10">
    <property type="entry name" value="ABC transporter type 1, transmembrane domain"/>
    <property type="match status" value="1"/>
</dbReference>
<evidence type="ECO:0000256" key="6">
    <source>
        <dbReference type="ARBA" id="ARBA00022741"/>
    </source>
</evidence>
<dbReference type="GO" id="GO:0015421">
    <property type="term" value="F:ABC-type oligopeptide transporter activity"/>
    <property type="evidence" value="ECO:0007669"/>
    <property type="project" value="TreeGrafter"/>
</dbReference>
<evidence type="ECO:0000256" key="5">
    <source>
        <dbReference type="ARBA" id="ARBA00022737"/>
    </source>
</evidence>